<feature type="binding site" evidence="11">
    <location>
        <position position="286"/>
    </location>
    <ligand>
        <name>substrate</name>
    </ligand>
</feature>
<dbReference type="AlphaFoldDB" id="A0A843VL15"/>
<dbReference type="SMART" id="SM00997">
    <property type="entry name" value="AdoHcyase_NAD"/>
    <property type="match status" value="1"/>
</dbReference>
<feature type="binding site" evidence="11">
    <location>
        <position position="87"/>
    </location>
    <ligand>
        <name>substrate</name>
    </ligand>
</feature>
<evidence type="ECO:0000256" key="2">
    <source>
        <dbReference type="ARBA" id="ARBA00005195"/>
    </source>
</evidence>
<dbReference type="Proteomes" id="UP000652761">
    <property type="component" value="Unassembled WGS sequence"/>
</dbReference>
<evidence type="ECO:0000313" key="16">
    <source>
        <dbReference type="Proteomes" id="UP000652761"/>
    </source>
</evidence>
<comment type="function">
    <text evidence="1">Adenosylhomocysteine is a competitive inhibitor of S-adenosyl-L-methionine-dependent methyl transferase reactions; therefore adenosylhomocysteinase may play a key role in the control of methylations via regulation of the intracellular concentration of adenosylhomocysteine.</text>
</comment>
<feature type="binding site" evidence="12">
    <location>
        <begin position="395"/>
        <end position="397"/>
    </location>
    <ligand>
        <name>NAD(+)</name>
        <dbReference type="ChEBI" id="CHEBI:57540"/>
    </ligand>
</feature>
<feature type="binding site" evidence="12">
    <location>
        <begin position="318"/>
        <end position="323"/>
    </location>
    <ligand>
        <name>NAD(+)</name>
        <dbReference type="ChEBI" id="CHEBI:57540"/>
    </ligand>
</feature>
<accession>A0A843VL15</accession>
<keyword evidence="6" id="KW-0378">Hydrolase</keyword>
<dbReference type="FunFam" id="3.40.50.720:FF:000004">
    <property type="entry name" value="Adenosylhomocysteinase"/>
    <property type="match status" value="1"/>
</dbReference>
<dbReference type="InterPro" id="IPR000043">
    <property type="entry name" value="Adenosylhomocysteinase-like"/>
</dbReference>
<keyword evidence="7 12" id="KW-0520">NAD</keyword>
<comment type="caution">
    <text evidence="15">The sequence shown here is derived from an EMBL/GenBank/DDBJ whole genome shotgun (WGS) entry which is preliminary data.</text>
</comment>
<evidence type="ECO:0000259" key="14">
    <source>
        <dbReference type="SMART" id="SM00997"/>
    </source>
</evidence>
<evidence type="ECO:0000256" key="12">
    <source>
        <dbReference type="PIRSR" id="PIRSR001109-2"/>
    </source>
</evidence>
<organism evidence="15 16">
    <name type="scientific">Colocasia esculenta</name>
    <name type="common">Wild taro</name>
    <name type="synonym">Arum esculentum</name>
    <dbReference type="NCBI Taxonomy" id="4460"/>
    <lineage>
        <taxon>Eukaryota</taxon>
        <taxon>Viridiplantae</taxon>
        <taxon>Streptophyta</taxon>
        <taxon>Embryophyta</taxon>
        <taxon>Tracheophyta</taxon>
        <taxon>Spermatophyta</taxon>
        <taxon>Magnoliopsida</taxon>
        <taxon>Liliopsida</taxon>
        <taxon>Araceae</taxon>
        <taxon>Aroideae</taxon>
        <taxon>Colocasieae</taxon>
        <taxon>Colocasia</taxon>
    </lineage>
</organism>
<feature type="binding site" evidence="11">
    <location>
        <position position="258"/>
    </location>
    <ligand>
        <name>substrate</name>
    </ligand>
</feature>
<feature type="domain" description="S-adenosyl-L-homocysteine hydrolase NAD binding" evidence="14">
    <location>
        <begin position="287"/>
        <end position="450"/>
    </location>
</feature>
<evidence type="ECO:0000256" key="9">
    <source>
        <dbReference type="ARBA" id="ARBA00034527"/>
    </source>
</evidence>
<dbReference type="PROSITE" id="PS00738">
    <property type="entry name" value="ADOHCYASE_1"/>
    <property type="match status" value="1"/>
</dbReference>
<feature type="binding site" evidence="12">
    <location>
        <position position="451"/>
    </location>
    <ligand>
        <name>NAD(+)</name>
        <dbReference type="ChEBI" id="CHEBI:57540"/>
    </ligand>
</feature>
<dbReference type="InterPro" id="IPR015878">
    <property type="entry name" value="Ado_hCys_hydrolase_NAD-bd"/>
</dbReference>
<feature type="binding site" evidence="11">
    <location>
        <position position="162"/>
    </location>
    <ligand>
        <name>substrate</name>
    </ligand>
</feature>
<evidence type="ECO:0000256" key="8">
    <source>
        <dbReference type="ARBA" id="ARBA00033091"/>
    </source>
</evidence>
<name>A0A843VL15_COLES</name>
<evidence type="ECO:0000256" key="3">
    <source>
        <dbReference type="ARBA" id="ARBA00007122"/>
    </source>
</evidence>
<dbReference type="GO" id="GO:0005829">
    <property type="term" value="C:cytosol"/>
    <property type="evidence" value="ECO:0007669"/>
    <property type="project" value="TreeGrafter"/>
</dbReference>
<evidence type="ECO:0000256" key="6">
    <source>
        <dbReference type="ARBA" id="ARBA00022801"/>
    </source>
</evidence>
<evidence type="ECO:0000256" key="11">
    <source>
        <dbReference type="PIRSR" id="PIRSR001109-1"/>
    </source>
</evidence>
<dbReference type="InterPro" id="IPR036291">
    <property type="entry name" value="NAD(P)-bd_dom_sf"/>
</dbReference>
<comment type="pathway">
    <text evidence="2">Amino-acid biosynthesis; L-homocysteine biosynthesis; L-homocysteine from S-adenosyl-L-homocysteine: step 1/1.</text>
</comment>
<dbReference type="SUPFAM" id="SSF51735">
    <property type="entry name" value="NAD(P)-binding Rossmann-fold domains"/>
    <property type="match status" value="1"/>
</dbReference>
<evidence type="ECO:0000256" key="4">
    <source>
        <dbReference type="ARBA" id="ARBA00022091"/>
    </source>
</evidence>
<dbReference type="PANTHER" id="PTHR23420">
    <property type="entry name" value="ADENOSYLHOMOCYSTEINASE"/>
    <property type="match status" value="1"/>
</dbReference>
<comment type="similarity">
    <text evidence="3">Belongs to the adenosylhomocysteinase family.</text>
</comment>
<feature type="binding site" evidence="12">
    <location>
        <position position="339"/>
    </location>
    <ligand>
        <name>NAD(+)</name>
        <dbReference type="ChEBI" id="CHEBI:57540"/>
    </ligand>
</feature>
<feature type="compositionally biased region" description="Basic and acidic residues" evidence="13">
    <location>
        <begin position="1"/>
        <end position="10"/>
    </location>
</feature>
<protein>
    <recommendedName>
        <fullName evidence="4">Adenosylhomocysteinase</fullName>
        <ecNumber evidence="9">3.13.2.1</ecNumber>
    </recommendedName>
    <alternativeName>
        <fullName evidence="8">S-adenosyl-L-homocysteine hydrolase</fullName>
    </alternativeName>
</protein>
<dbReference type="PIRSF" id="PIRSF001109">
    <property type="entry name" value="Ad_hcy_hydrolase"/>
    <property type="match status" value="1"/>
</dbReference>
<dbReference type="GO" id="GO:0006730">
    <property type="term" value="P:one-carbon metabolic process"/>
    <property type="evidence" value="ECO:0007669"/>
    <property type="project" value="UniProtKB-KW"/>
</dbReference>
<dbReference type="Gene3D" id="3.40.50.1480">
    <property type="entry name" value="Adenosylhomocysteinase-like"/>
    <property type="match status" value="1"/>
</dbReference>
<evidence type="ECO:0000256" key="13">
    <source>
        <dbReference type="SAM" id="MobiDB-lite"/>
    </source>
</evidence>
<dbReference type="Pfam" id="PF05221">
    <property type="entry name" value="AdoHcyase"/>
    <property type="match status" value="1"/>
</dbReference>
<dbReference type="InterPro" id="IPR042172">
    <property type="entry name" value="Adenosylhomocyst_ase-like_sf"/>
</dbReference>
<feature type="non-terminal residue" evidence="15">
    <location>
        <position position="1"/>
    </location>
</feature>
<dbReference type="SMART" id="SM00996">
    <property type="entry name" value="AdoHcyase"/>
    <property type="match status" value="1"/>
</dbReference>
<dbReference type="Pfam" id="PF00670">
    <property type="entry name" value="AdoHcyase_NAD"/>
    <property type="match status" value="1"/>
</dbReference>
<dbReference type="PROSITE" id="PS00739">
    <property type="entry name" value="ADOHCYASE_2"/>
    <property type="match status" value="1"/>
</dbReference>
<comment type="cofactor">
    <cofactor evidence="12">
        <name>NAD(+)</name>
        <dbReference type="ChEBI" id="CHEBI:57540"/>
    </cofactor>
    <text evidence="12">Binds 1 NAD(+) per subunit.</text>
</comment>
<dbReference type="GO" id="GO:0033353">
    <property type="term" value="P:S-adenosylmethionine cycle"/>
    <property type="evidence" value="ECO:0007669"/>
    <property type="project" value="TreeGrafter"/>
</dbReference>
<keyword evidence="5" id="KW-0554">One-carbon metabolism</keyword>
<evidence type="ECO:0000256" key="10">
    <source>
        <dbReference type="ARBA" id="ARBA00048858"/>
    </source>
</evidence>
<feature type="binding site" evidence="12">
    <location>
        <position position="444"/>
    </location>
    <ligand>
        <name>NAD(+)</name>
        <dbReference type="ChEBI" id="CHEBI:57540"/>
    </ligand>
</feature>
<proteinExistence type="inferred from homology"/>
<dbReference type="HAMAP" id="MF_00563">
    <property type="entry name" value="AdoHcyase"/>
    <property type="match status" value="1"/>
</dbReference>
<reference evidence="15" key="1">
    <citation type="submission" date="2017-07" db="EMBL/GenBank/DDBJ databases">
        <title>Taro Niue Genome Assembly and Annotation.</title>
        <authorList>
            <person name="Atibalentja N."/>
            <person name="Keating K."/>
            <person name="Fields C.J."/>
        </authorList>
    </citation>
    <scope>NUCLEOTIDE SEQUENCE</scope>
    <source>
        <strain evidence="15">Niue_2</strain>
        <tissue evidence="15">Leaf</tissue>
    </source>
</reference>
<dbReference type="EC" id="3.13.2.1" evidence="9"/>
<keyword evidence="16" id="KW-1185">Reference proteome</keyword>
<dbReference type="UniPathway" id="UPA00314">
    <property type="reaction ID" value="UER00076"/>
</dbReference>
<gene>
    <name evidence="15" type="ORF">Taro_028439</name>
</gene>
<dbReference type="SUPFAM" id="SSF52283">
    <property type="entry name" value="Formate/glycerate dehydrogenase catalytic domain-like"/>
    <property type="match status" value="2"/>
</dbReference>
<evidence type="ECO:0000313" key="15">
    <source>
        <dbReference type="EMBL" id="MQL95756.1"/>
    </source>
</evidence>
<feature type="region of interest" description="Disordered" evidence="13">
    <location>
        <begin position="1"/>
        <end position="27"/>
    </location>
</feature>
<dbReference type="EMBL" id="NMUH01001832">
    <property type="protein sequence ID" value="MQL95756.1"/>
    <property type="molecule type" value="Genomic_DNA"/>
</dbReference>
<feature type="binding site" evidence="12">
    <location>
        <begin position="229"/>
        <end position="231"/>
    </location>
    <ligand>
        <name>NAD(+)</name>
        <dbReference type="ChEBI" id="CHEBI:57540"/>
    </ligand>
</feature>
<feature type="binding site" evidence="11">
    <location>
        <position position="228"/>
    </location>
    <ligand>
        <name>substrate</name>
    </ligand>
</feature>
<sequence>VWRKRERDQIRSVTGEAEREEEMASLKVEKTSSGREYKVKDMSLADFGRLEIELAEVEMPGLMACRTEFGSSQPFKGARISGSLHMTIQTAVLIETLTALGAEVRWCSCNIFSTQDHAAAAIARDSAAVFAWKGETLQEYWWCTERCLDWGADGGPDLIVDDGGDTTLLIHEGVKAEEEYEKTGKLPDPTSTDNAEFQIVLGIIRDGLKVDPRRYRKMKERIVGVSEETTTGVKRLYQMEANGSLLFPAINVNDSVTKSKVFIEIQSQSQSFFSESCSAPVRAVFDNLYGCRHSLPDGLMRATDVMIAGKVAVVCGYGDVGKGCAAALKQAGARVIVTEIDPICALQALMEGLPVRTLEDALSEADIFVTTTGNKDIIMVDHMRKMKNNAIVCNIGHFDNEIDMHGLETIPGVKRITIKPQTDRWVFPDTNNGIIVLAEGRLMNLGCATGHPSFVMSCSFTNQVIAQLELWKEKASGKYEKKVYVLPKHLDEKVAALHLEKLGANLTKLTPSQAEYISVPVEGPYKPLHYRY</sequence>
<evidence type="ECO:0000256" key="7">
    <source>
        <dbReference type="ARBA" id="ARBA00023027"/>
    </source>
</evidence>
<dbReference type="PANTHER" id="PTHR23420:SF0">
    <property type="entry name" value="ADENOSYLHOMOCYSTEINASE"/>
    <property type="match status" value="1"/>
</dbReference>
<dbReference type="OrthoDB" id="10007170at2759"/>
<dbReference type="InterPro" id="IPR020082">
    <property type="entry name" value="S-Ado-L-homoCys_hydrolase_CS"/>
</dbReference>
<dbReference type="GO" id="GO:0004013">
    <property type="term" value="F:adenosylhomocysteinase activity"/>
    <property type="evidence" value="ECO:0007669"/>
    <property type="project" value="UniProtKB-EC"/>
</dbReference>
<evidence type="ECO:0000256" key="1">
    <source>
        <dbReference type="ARBA" id="ARBA00002639"/>
    </source>
</evidence>
<evidence type="ECO:0000256" key="5">
    <source>
        <dbReference type="ARBA" id="ARBA00022563"/>
    </source>
</evidence>
<comment type="catalytic activity">
    <reaction evidence="10">
        <text>S-adenosyl-L-homocysteine + H2O = L-homocysteine + adenosine</text>
        <dbReference type="Rhea" id="RHEA:21708"/>
        <dbReference type="ChEBI" id="CHEBI:15377"/>
        <dbReference type="ChEBI" id="CHEBI:16335"/>
        <dbReference type="ChEBI" id="CHEBI:57856"/>
        <dbReference type="ChEBI" id="CHEBI:58199"/>
        <dbReference type="EC" id="3.13.2.1"/>
    </reaction>
</comment>
<dbReference type="Gene3D" id="3.40.50.720">
    <property type="entry name" value="NAD(P)-binding Rossmann-like Domain"/>
    <property type="match status" value="1"/>
</dbReference>
<dbReference type="CDD" id="cd00401">
    <property type="entry name" value="SAHH"/>
    <property type="match status" value="1"/>
</dbReference>